<sequence length="71" mass="7648">MGNCGETVGVGTFRRFSTTTQQTLVADLRTILAPQYVARAREVATQMTTPAESVAAAADRVENYARLRTVG</sequence>
<keyword evidence="1" id="KW-0808">Transferase</keyword>
<dbReference type="AlphaFoldDB" id="X8APD4"/>
<protein>
    <submittedName>
        <fullName evidence="1">Putative glycosyltransferase domain protein</fullName>
    </submittedName>
</protein>
<proteinExistence type="predicted"/>
<evidence type="ECO:0000313" key="1">
    <source>
        <dbReference type="EMBL" id="EUA33006.1"/>
    </source>
</evidence>
<accession>X8APD4</accession>
<dbReference type="PATRIC" id="fig|1299334.3.peg.5412"/>
<reference evidence="1" key="1">
    <citation type="submission" date="2014-01" db="EMBL/GenBank/DDBJ databases">
        <authorList>
            <person name="Brown-Elliot B."/>
            <person name="Wallace R."/>
            <person name="Lenaerts A."/>
            <person name="Ordway D."/>
            <person name="DeGroote M.A."/>
            <person name="Parker T."/>
            <person name="Sizemore C."/>
            <person name="Tallon L.J."/>
            <person name="Sadzewicz L.K."/>
            <person name="Sengamalay N."/>
            <person name="Fraser C.M."/>
            <person name="Hine E."/>
            <person name="Shefchek K.A."/>
            <person name="Das S.P."/>
            <person name="Tettelin H."/>
        </authorList>
    </citation>
    <scope>NUCLEOTIDE SEQUENCE [LARGE SCALE GENOMIC DNA]</scope>
    <source>
        <strain evidence="1">4042</strain>
    </source>
</reference>
<dbReference type="SUPFAM" id="SSF53756">
    <property type="entry name" value="UDP-Glycosyltransferase/glycogen phosphorylase"/>
    <property type="match status" value="1"/>
</dbReference>
<gene>
    <name evidence="1" type="ORF">I553_8985</name>
</gene>
<dbReference type="EMBL" id="JAOB01000050">
    <property type="protein sequence ID" value="EUA33006.1"/>
    <property type="molecule type" value="Genomic_DNA"/>
</dbReference>
<name>X8APD4_MYCXE</name>
<comment type="caution">
    <text evidence="1">The sequence shown here is derived from an EMBL/GenBank/DDBJ whole genome shotgun (WGS) entry which is preliminary data.</text>
</comment>
<organism evidence="1">
    <name type="scientific">Mycobacterium xenopi 4042</name>
    <dbReference type="NCBI Taxonomy" id="1299334"/>
    <lineage>
        <taxon>Bacteria</taxon>
        <taxon>Bacillati</taxon>
        <taxon>Actinomycetota</taxon>
        <taxon>Actinomycetes</taxon>
        <taxon>Mycobacteriales</taxon>
        <taxon>Mycobacteriaceae</taxon>
        <taxon>Mycobacterium</taxon>
    </lineage>
</organism>
<dbReference type="GO" id="GO:0016740">
    <property type="term" value="F:transferase activity"/>
    <property type="evidence" value="ECO:0007669"/>
    <property type="project" value="UniProtKB-KW"/>
</dbReference>